<dbReference type="Proteomes" id="UP000185487">
    <property type="component" value="Chromosome"/>
</dbReference>
<keyword evidence="4" id="KW-1185">Reference proteome</keyword>
<dbReference type="InterPro" id="IPR052733">
    <property type="entry name" value="Chloroplast_QOR"/>
</dbReference>
<dbReference type="Gene3D" id="3.90.180.10">
    <property type="entry name" value="Medium-chain alcohol dehydrogenases, catalytic domain"/>
    <property type="match status" value="1"/>
</dbReference>
<dbReference type="EC" id="1.6.5.5" evidence="2"/>
<dbReference type="EMBL" id="CP015367">
    <property type="protein sequence ID" value="APT30158.1"/>
    <property type="molecule type" value="Genomic_DNA"/>
</dbReference>
<dbReference type="KEGG" id="mphy:MCBMB27_00867"/>
<dbReference type="Proteomes" id="UP000199140">
    <property type="component" value="Unassembled WGS sequence"/>
</dbReference>
<reference evidence="3 5" key="2">
    <citation type="submission" date="2016-10" db="EMBL/GenBank/DDBJ databases">
        <authorList>
            <person name="Varghese N."/>
            <person name="Submissions S."/>
        </authorList>
    </citation>
    <scope>NUCLEOTIDE SEQUENCE [LARGE SCALE GENOMIC DNA]</scope>
    <source>
        <strain evidence="3 5">CBMB27</strain>
    </source>
</reference>
<gene>
    <name evidence="2" type="ORF">MCBMB27_00867</name>
    <name evidence="3" type="ORF">SAMN05192567_12916</name>
</gene>
<dbReference type="InterPro" id="IPR036291">
    <property type="entry name" value="NAD(P)-bd_dom_sf"/>
</dbReference>
<dbReference type="EMBL" id="FOPK01000029">
    <property type="protein sequence ID" value="SFH51637.1"/>
    <property type="molecule type" value="Genomic_DNA"/>
</dbReference>
<accession>A0AAE8HWM1</accession>
<dbReference type="PANTHER" id="PTHR44013:SF1">
    <property type="entry name" value="ZINC-TYPE ALCOHOL DEHYDROGENASE-LIKE PROTEIN C16A3.02C"/>
    <property type="match status" value="1"/>
</dbReference>
<dbReference type="CDD" id="cd08267">
    <property type="entry name" value="MDR1"/>
    <property type="match status" value="1"/>
</dbReference>
<feature type="domain" description="Enoyl reductase (ER)" evidence="1">
    <location>
        <begin position="10"/>
        <end position="307"/>
    </location>
</feature>
<evidence type="ECO:0000259" key="1">
    <source>
        <dbReference type="SMART" id="SM00829"/>
    </source>
</evidence>
<dbReference type="SMART" id="SM00829">
    <property type="entry name" value="PKS_ER"/>
    <property type="match status" value="1"/>
</dbReference>
<evidence type="ECO:0000313" key="5">
    <source>
        <dbReference type="Proteomes" id="UP000199140"/>
    </source>
</evidence>
<evidence type="ECO:0000313" key="3">
    <source>
        <dbReference type="EMBL" id="SFH51637.1"/>
    </source>
</evidence>
<evidence type="ECO:0000313" key="4">
    <source>
        <dbReference type="Proteomes" id="UP000185487"/>
    </source>
</evidence>
<dbReference type="InterPro" id="IPR013154">
    <property type="entry name" value="ADH-like_N"/>
</dbReference>
<dbReference type="SUPFAM" id="SSF51735">
    <property type="entry name" value="NAD(P)-binding Rossmann-fold domains"/>
    <property type="match status" value="1"/>
</dbReference>
<dbReference type="SUPFAM" id="SSF50129">
    <property type="entry name" value="GroES-like"/>
    <property type="match status" value="1"/>
</dbReference>
<reference evidence="2 4" key="1">
    <citation type="submission" date="2016-04" db="EMBL/GenBank/DDBJ databases">
        <title>Complete genome sequencing and analysis of CBMB27, Methylobacterium phyllosphaerae isolated from leaf tissues of rice (Oryza sativa L.).</title>
        <authorList>
            <person name="Lee Y."/>
            <person name="Hwangbo K."/>
            <person name="Chung H."/>
            <person name="Yoo J."/>
            <person name="Kim K.Y."/>
            <person name="Sa T.M."/>
            <person name="Um Y."/>
            <person name="Madhaiyan M."/>
        </authorList>
    </citation>
    <scope>NUCLEOTIDE SEQUENCE [LARGE SCALE GENOMIC DNA]</scope>
    <source>
        <strain evidence="2 4">CBMB27</strain>
    </source>
</reference>
<protein>
    <submittedName>
        <fullName evidence="3">NADPH:quinone reductase</fullName>
    </submittedName>
    <submittedName>
        <fullName evidence="2">Zinc-type alcohol dehydrogenase-like protein</fullName>
        <ecNumber evidence="2">1.6.5.5</ecNumber>
    </submittedName>
</protein>
<evidence type="ECO:0000313" key="2">
    <source>
        <dbReference type="EMBL" id="APT30158.1"/>
    </source>
</evidence>
<dbReference type="InterPro" id="IPR011032">
    <property type="entry name" value="GroES-like_sf"/>
</dbReference>
<dbReference type="RefSeq" id="WP_075379917.1">
    <property type="nucleotide sequence ID" value="NZ_CP015367.1"/>
</dbReference>
<dbReference type="AlphaFoldDB" id="A0AAE8HWM1"/>
<dbReference type="Pfam" id="PF08240">
    <property type="entry name" value="ADH_N"/>
    <property type="match status" value="1"/>
</dbReference>
<dbReference type="InterPro" id="IPR020843">
    <property type="entry name" value="ER"/>
</dbReference>
<name>A0AAE8HWM1_9HYPH</name>
<organism evidence="3 5">
    <name type="scientific">Methylobacterium phyllosphaerae</name>
    <dbReference type="NCBI Taxonomy" id="418223"/>
    <lineage>
        <taxon>Bacteria</taxon>
        <taxon>Pseudomonadati</taxon>
        <taxon>Pseudomonadota</taxon>
        <taxon>Alphaproteobacteria</taxon>
        <taxon>Hyphomicrobiales</taxon>
        <taxon>Methylobacteriaceae</taxon>
        <taxon>Methylobacterium</taxon>
    </lineage>
</organism>
<dbReference type="PANTHER" id="PTHR44013">
    <property type="entry name" value="ZINC-TYPE ALCOHOL DEHYDROGENASE-LIKE PROTEIN C16A3.02C"/>
    <property type="match status" value="1"/>
</dbReference>
<dbReference type="GO" id="GO:0003960">
    <property type="term" value="F:quinone reductase (NADPH) activity"/>
    <property type="evidence" value="ECO:0007669"/>
    <property type="project" value="UniProtKB-EC"/>
</dbReference>
<keyword evidence="2" id="KW-0560">Oxidoreductase</keyword>
<proteinExistence type="predicted"/>
<dbReference type="Gene3D" id="3.40.50.720">
    <property type="entry name" value="NAD(P)-binding Rossmann-like Domain"/>
    <property type="match status" value="1"/>
</dbReference>
<dbReference type="Pfam" id="PF13602">
    <property type="entry name" value="ADH_zinc_N_2"/>
    <property type="match status" value="1"/>
</dbReference>
<sequence>MKRIQYHSYGGPEVMRLEEFALGTPGKDEVAVAVRRAALNPIDWKVRNGAMKIVTGRSFPRGMGLDLAGTVTAVGADVTRFKIGDAVFGMARFKEAGSLAEAVIAKEAALAKKPETVSFEQAACLGTAGVTAWNGLIDKARLRPGQSVFINGCSGAVGEAGVQIARMFGAEVSGSCGAEGIERARSLGLQTVYDYRVTAASTISEVFDVVFDAAGTLSTSTGIGLLRKGGTFTTVEPTPVRFLRAVFDRRMKPIVGKPRADLLDRLAKAAHDRTLVLPIAETVPLAQAIPLISAIEAGRKLRGKVVVTIG</sequence>